<gene>
    <name evidence="2" type="ORF">Tci_699203</name>
</gene>
<reference evidence="2" key="1">
    <citation type="journal article" date="2019" name="Sci. Rep.">
        <title>Draft genome of Tanacetum cinerariifolium, the natural source of mosquito coil.</title>
        <authorList>
            <person name="Yamashiro T."/>
            <person name="Shiraishi A."/>
            <person name="Satake H."/>
            <person name="Nakayama K."/>
        </authorList>
    </citation>
    <scope>NUCLEOTIDE SEQUENCE</scope>
</reference>
<dbReference type="EMBL" id="BKCJ010590225">
    <property type="protein sequence ID" value="GFB27232.1"/>
    <property type="molecule type" value="Genomic_DNA"/>
</dbReference>
<feature type="region of interest" description="Disordered" evidence="1">
    <location>
        <begin position="1"/>
        <end position="21"/>
    </location>
</feature>
<comment type="caution">
    <text evidence="2">The sequence shown here is derived from an EMBL/GenBank/DDBJ whole genome shotgun (WGS) entry which is preliminary data.</text>
</comment>
<feature type="compositionally biased region" description="Basic and acidic residues" evidence="1">
    <location>
        <begin position="10"/>
        <end position="21"/>
    </location>
</feature>
<protein>
    <submittedName>
        <fullName evidence="2">Uncharacterized protein</fullName>
    </submittedName>
</protein>
<name>A0A699LAF9_TANCI</name>
<accession>A0A699LAF9</accession>
<sequence>MKGDTTNGRRIIDPEHRQEPEDIIERVVTAAFSLEAEQDSGNINRTQSMATLNEPLPQGIGSGSGLRCQFTILGGAEAQTRFEAAFKQSNDPSLSRGHTLGSGEDTIKVQGIDGTLYKTV</sequence>
<dbReference type="AlphaFoldDB" id="A0A699LAF9"/>
<proteinExistence type="predicted"/>
<evidence type="ECO:0000256" key="1">
    <source>
        <dbReference type="SAM" id="MobiDB-lite"/>
    </source>
</evidence>
<evidence type="ECO:0000313" key="2">
    <source>
        <dbReference type="EMBL" id="GFB27232.1"/>
    </source>
</evidence>
<organism evidence="2">
    <name type="scientific">Tanacetum cinerariifolium</name>
    <name type="common">Dalmatian daisy</name>
    <name type="synonym">Chrysanthemum cinerariifolium</name>
    <dbReference type="NCBI Taxonomy" id="118510"/>
    <lineage>
        <taxon>Eukaryota</taxon>
        <taxon>Viridiplantae</taxon>
        <taxon>Streptophyta</taxon>
        <taxon>Embryophyta</taxon>
        <taxon>Tracheophyta</taxon>
        <taxon>Spermatophyta</taxon>
        <taxon>Magnoliopsida</taxon>
        <taxon>eudicotyledons</taxon>
        <taxon>Gunneridae</taxon>
        <taxon>Pentapetalae</taxon>
        <taxon>asterids</taxon>
        <taxon>campanulids</taxon>
        <taxon>Asterales</taxon>
        <taxon>Asteraceae</taxon>
        <taxon>Asteroideae</taxon>
        <taxon>Anthemideae</taxon>
        <taxon>Anthemidinae</taxon>
        <taxon>Tanacetum</taxon>
    </lineage>
</organism>